<accession>A0ABT9BQ64</accession>
<dbReference type="PROSITE" id="PS51257">
    <property type="entry name" value="PROKAR_LIPOPROTEIN"/>
    <property type="match status" value="1"/>
</dbReference>
<dbReference type="Proteomes" id="UP001241072">
    <property type="component" value="Unassembled WGS sequence"/>
</dbReference>
<feature type="signal peptide" evidence="1">
    <location>
        <begin position="1"/>
        <end position="24"/>
    </location>
</feature>
<dbReference type="RefSeq" id="WP_305002936.1">
    <property type="nucleotide sequence ID" value="NZ_JAUQUB010000001.1"/>
</dbReference>
<reference evidence="2 3" key="1">
    <citation type="submission" date="2023-07" db="EMBL/GenBank/DDBJ databases">
        <title>Protaetiibacter sp. nov WY-16 isolated from soil.</title>
        <authorList>
            <person name="Liu B."/>
            <person name="Wan Y."/>
        </authorList>
    </citation>
    <scope>NUCLEOTIDE SEQUENCE [LARGE SCALE GENOMIC DNA]</scope>
    <source>
        <strain evidence="2 3">WY-16</strain>
    </source>
</reference>
<keyword evidence="1" id="KW-0732">Signal</keyword>
<evidence type="ECO:0000313" key="2">
    <source>
        <dbReference type="EMBL" id="MDO7882563.1"/>
    </source>
</evidence>
<evidence type="ECO:0000313" key="3">
    <source>
        <dbReference type="Proteomes" id="UP001241072"/>
    </source>
</evidence>
<organism evidence="2 3">
    <name type="scientific">Antiquaquibacter soli</name>
    <dbReference type="NCBI Taxonomy" id="3064523"/>
    <lineage>
        <taxon>Bacteria</taxon>
        <taxon>Bacillati</taxon>
        <taxon>Actinomycetota</taxon>
        <taxon>Actinomycetes</taxon>
        <taxon>Micrococcales</taxon>
        <taxon>Microbacteriaceae</taxon>
        <taxon>Antiquaquibacter</taxon>
    </lineage>
</organism>
<gene>
    <name evidence="2" type="ORF">Q5716_10035</name>
</gene>
<name>A0ABT9BQ64_9MICO</name>
<protein>
    <submittedName>
        <fullName evidence="2">DUF3515 family protein</fullName>
    </submittedName>
</protein>
<evidence type="ECO:0000256" key="1">
    <source>
        <dbReference type="SAM" id="SignalP"/>
    </source>
</evidence>
<sequence length="151" mass="15417">MRRLLAAALVPVALVLAGCSPTVALEPADDAASPLCAEVSVRLPEAIGELSSRETNAQATGAWGEPTAVILRCGVPSPAPTAELPCITVEGVDWLRDDSDDPNFVFTTYGREPAVEVIIDGEAASGRDVLTALGPAVSRLPVVGACIAPGT</sequence>
<dbReference type="Pfam" id="PF12028">
    <property type="entry name" value="DUF3515"/>
    <property type="match status" value="1"/>
</dbReference>
<comment type="caution">
    <text evidence="2">The sequence shown here is derived from an EMBL/GenBank/DDBJ whole genome shotgun (WGS) entry which is preliminary data.</text>
</comment>
<proteinExistence type="predicted"/>
<dbReference type="InterPro" id="IPR021903">
    <property type="entry name" value="DUF3515"/>
</dbReference>
<feature type="chain" id="PRO_5046313560" evidence="1">
    <location>
        <begin position="25"/>
        <end position="151"/>
    </location>
</feature>
<dbReference type="EMBL" id="JAUQUB010000001">
    <property type="protein sequence ID" value="MDO7882563.1"/>
    <property type="molecule type" value="Genomic_DNA"/>
</dbReference>
<keyword evidence="3" id="KW-1185">Reference proteome</keyword>